<name>A0A2K8JMQ2_PRIPG</name>
<protein>
    <submittedName>
        <fullName evidence="2">Uncharacterized protein</fullName>
    </submittedName>
</protein>
<feature type="chain" id="PRO_5014836644" evidence="1">
    <location>
        <begin position="20"/>
        <end position="55"/>
    </location>
</feature>
<dbReference type="AlphaFoldDB" id="A0A2K8JMQ2"/>
<feature type="signal peptide" evidence="1">
    <location>
        <begin position="1"/>
        <end position="19"/>
    </location>
</feature>
<reference evidence="2" key="1">
    <citation type="submission" date="2016-10" db="EMBL/GenBank/DDBJ databases">
        <title>The assassin bug Pristhesancus plagipennis produces two different types of venom.</title>
        <authorList>
            <person name="Walker A.A."/>
            <person name="Herzig V."/>
            <person name="Jin J."/>
            <person name="Fry B.G."/>
            <person name="King G.F."/>
        </authorList>
    </citation>
    <scope>NUCLEOTIDE SEQUENCE</scope>
    <source>
        <tissue evidence="2">Venom/labial glands</tissue>
    </source>
</reference>
<evidence type="ECO:0000256" key="1">
    <source>
        <dbReference type="SAM" id="SignalP"/>
    </source>
</evidence>
<evidence type="ECO:0000313" key="2">
    <source>
        <dbReference type="EMBL" id="ATU82954.1"/>
    </source>
</evidence>
<accession>A0A2K8JMQ2</accession>
<keyword evidence="1" id="KW-0732">Signal</keyword>
<sequence>MNFYIIFALFAVLIASVLAKPAPEEITEDLFALRPIGARRELITMDAVCAEGECS</sequence>
<proteinExistence type="evidence at transcript level"/>
<dbReference type="EMBL" id="KY031203">
    <property type="protein sequence ID" value="ATU82954.1"/>
    <property type="molecule type" value="mRNA"/>
</dbReference>
<organism evidence="2">
    <name type="scientific">Pristhesancus plagipennis</name>
    <name type="common">Common assassin bug</name>
    <dbReference type="NCBI Taxonomy" id="1955184"/>
    <lineage>
        <taxon>Eukaryota</taxon>
        <taxon>Metazoa</taxon>
        <taxon>Ecdysozoa</taxon>
        <taxon>Arthropoda</taxon>
        <taxon>Hexapoda</taxon>
        <taxon>Insecta</taxon>
        <taxon>Pterygota</taxon>
        <taxon>Neoptera</taxon>
        <taxon>Paraneoptera</taxon>
        <taxon>Hemiptera</taxon>
        <taxon>Heteroptera</taxon>
        <taxon>Panheteroptera</taxon>
        <taxon>Cimicomorpha</taxon>
        <taxon>Reduviidae</taxon>
        <taxon>Harpactorinae</taxon>
        <taxon>Harpactorini</taxon>
        <taxon>Pristhesancus</taxon>
    </lineage>
</organism>